<feature type="transmembrane region" description="Helical" evidence="1">
    <location>
        <begin position="7"/>
        <end position="26"/>
    </location>
</feature>
<protein>
    <submittedName>
        <fullName evidence="2">DUF2953 domain-containing protein</fullName>
    </submittedName>
</protein>
<accession>A0ABV4DWU4</accession>
<keyword evidence="1" id="KW-0472">Membrane</keyword>
<name>A0ABV4DWU4_9CLOT</name>
<keyword evidence="1" id="KW-0812">Transmembrane</keyword>
<comment type="caution">
    <text evidence="2">The sequence shown here is derived from an EMBL/GenBank/DDBJ whole genome shotgun (WGS) entry which is preliminary data.</text>
</comment>
<sequence length="217" mass="25136">MLKVIGIIILIILMFLALMVLCSMNYKFEFVLEENTPRYNFKIELPLAIISLAGRGKGRKLELSVRVFFIVKKIPENFIEHWHQKSNDKRPRHNALSNIKKFFTYRKSIEKILYIVKPKYVKIKGVYGLGNPYITGILGGIFAIIESIVPQSSVNIRPDFCNKVCNMNVEIKGDLKIISLIFIIFKNFIMGNAERETRRVHRVKSRRFEKTGEVKAG</sequence>
<keyword evidence="3" id="KW-1185">Reference proteome</keyword>
<gene>
    <name evidence="2" type="ORF">AB8S09_08735</name>
</gene>
<dbReference type="EMBL" id="JBGFFE010000010">
    <property type="protein sequence ID" value="MEY8763724.1"/>
    <property type="molecule type" value="Genomic_DNA"/>
</dbReference>
<dbReference type="Proteomes" id="UP001565220">
    <property type="component" value="Unassembled WGS sequence"/>
</dbReference>
<proteinExistence type="predicted"/>
<reference evidence="2 3" key="1">
    <citation type="submission" date="2024-08" db="EMBL/GenBank/DDBJ databases">
        <title>Clostridium lapicellarii sp. nov., and Clostridium renhuaiense sp. nov., two species isolated from the mud in a fermentation cellar used for producing sauce-flavour Chinese liquors.</title>
        <authorList>
            <person name="Yang F."/>
            <person name="Wang H."/>
            <person name="Chen L.Q."/>
            <person name="Zhou N."/>
            <person name="Lu J.J."/>
            <person name="Pu X.X."/>
            <person name="Wan B."/>
            <person name="Wang L."/>
            <person name="Liu S.J."/>
        </authorList>
    </citation>
    <scope>NUCLEOTIDE SEQUENCE [LARGE SCALE GENOMIC DNA]</scope>
    <source>
        <strain evidence="2 3">MT-113</strain>
    </source>
</reference>
<organism evidence="2 3">
    <name type="scientific">Clostridium lapidicellarium</name>
    <dbReference type="NCBI Taxonomy" id="3240931"/>
    <lineage>
        <taxon>Bacteria</taxon>
        <taxon>Bacillati</taxon>
        <taxon>Bacillota</taxon>
        <taxon>Clostridia</taxon>
        <taxon>Eubacteriales</taxon>
        <taxon>Clostridiaceae</taxon>
        <taxon>Clostridium</taxon>
    </lineage>
</organism>
<dbReference type="RefSeq" id="WP_369868949.1">
    <property type="nucleotide sequence ID" value="NZ_JBGFFE010000010.1"/>
</dbReference>
<evidence type="ECO:0000313" key="2">
    <source>
        <dbReference type="EMBL" id="MEY8763724.1"/>
    </source>
</evidence>
<dbReference type="Pfam" id="PF11167">
    <property type="entry name" value="DUF2953"/>
    <property type="match status" value="1"/>
</dbReference>
<keyword evidence="1" id="KW-1133">Transmembrane helix</keyword>
<evidence type="ECO:0000256" key="1">
    <source>
        <dbReference type="SAM" id="Phobius"/>
    </source>
</evidence>
<evidence type="ECO:0000313" key="3">
    <source>
        <dbReference type="Proteomes" id="UP001565220"/>
    </source>
</evidence>
<dbReference type="InterPro" id="IPR021338">
    <property type="entry name" value="DUF2953"/>
</dbReference>